<sequence length="52" mass="5718">MARYRATWPLTEVDGIPLVLSLRETGLRGAMRTALDAGESVEAIFRVHGIGY</sequence>
<organism evidence="1 2">
    <name type="scientific">Microbacterium horticulturae</name>
    <dbReference type="NCBI Taxonomy" id="3028316"/>
    <lineage>
        <taxon>Bacteria</taxon>
        <taxon>Bacillati</taxon>
        <taxon>Actinomycetota</taxon>
        <taxon>Actinomycetes</taxon>
        <taxon>Micrococcales</taxon>
        <taxon>Microbacteriaceae</taxon>
        <taxon>Microbacterium</taxon>
    </lineage>
</organism>
<proteinExistence type="predicted"/>
<dbReference type="RefSeq" id="WP_275278249.1">
    <property type="nucleotide sequence ID" value="NZ_CP119108.1"/>
</dbReference>
<name>A0ABY8BYH0_9MICO</name>
<evidence type="ECO:0000313" key="1">
    <source>
        <dbReference type="EMBL" id="WEG08922.1"/>
    </source>
</evidence>
<accession>A0ABY8BYH0</accession>
<dbReference type="Proteomes" id="UP001214553">
    <property type="component" value="Chromosome"/>
</dbReference>
<protein>
    <submittedName>
        <fullName evidence="1">Uncharacterized protein</fullName>
    </submittedName>
</protein>
<gene>
    <name evidence="1" type="ORF">PU630_17035</name>
</gene>
<evidence type="ECO:0000313" key="2">
    <source>
        <dbReference type="Proteomes" id="UP001214553"/>
    </source>
</evidence>
<dbReference type="EMBL" id="CP119108">
    <property type="protein sequence ID" value="WEG08922.1"/>
    <property type="molecule type" value="Genomic_DNA"/>
</dbReference>
<reference evidence="1 2" key="1">
    <citation type="submission" date="2023-03" db="EMBL/GenBank/DDBJ databases">
        <title>Genome sequence of Microbacterium sp. KACC 23027.</title>
        <authorList>
            <person name="Kim S."/>
            <person name="Heo J."/>
            <person name="Kwon S.-W."/>
        </authorList>
    </citation>
    <scope>NUCLEOTIDE SEQUENCE [LARGE SCALE GENOMIC DNA]</scope>
    <source>
        <strain evidence="1 2">KACC 23027</strain>
    </source>
</reference>
<keyword evidence="2" id="KW-1185">Reference proteome</keyword>